<sequence>MKRQNFFDSTNIFLVRIKIKIVIHKYFAITYNYPSKCFSYSKERNIAIASSPPASLSIMNLGLSALEGTPSTGFHTTLVIYINKVNSFVTSQTQSFIRLQSNHLLITTNTIKTKTYQEIHNINNKNVYKVRIMMRRL</sequence>
<dbReference type="AlphaFoldDB" id="A0A9N8KRY1"/>
<reference evidence="1" key="1">
    <citation type="submission" date="2021-12" db="EMBL/GenBank/DDBJ databases">
        <authorList>
            <person name="King R."/>
        </authorList>
    </citation>
    <scope>NUCLEOTIDE SEQUENCE</scope>
</reference>
<dbReference type="EMBL" id="LR824006">
    <property type="protein sequence ID" value="CAD0195241.1"/>
    <property type="molecule type" value="Genomic_DNA"/>
</dbReference>
<proteinExistence type="predicted"/>
<evidence type="ECO:0000313" key="2">
    <source>
        <dbReference type="Proteomes" id="UP001154114"/>
    </source>
</evidence>
<evidence type="ECO:0000313" key="1">
    <source>
        <dbReference type="EMBL" id="CAD0195241.1"/>
    </source>
</evidence>
<gene>
    <name evidence="1" type="ORF">CINC_LOCUS9197</name>
</gene>
<protein>
    <submittedName>
        <fullName evidence="1">Uncharacterized protein</fullName>
    </submittedName>
</protein>
<name>A0A9N8KRY1_CHRIL</name>
<organism evidence="1 2">
    <name type="scientific">Chrysodeixis includens</name>
    <name type="common">Soybean looper</name>
    <name type="synonym">Pseudoplusia includens</name>
    <dbReference type="NCBI Taxonomy" id="689277"/>
    <lineage>
        <taxon>Eukaryota</taxon>
        <taxon>Metazoa</taxon>
        <taxon>Ecdysozoa</taxon>
        <taxon>Arthropoda</taxon>
        <taxon>Hexapoda</taxon>
        <taxon>Insecta</taxon>
        <taxon>Pterygota</taxon>
        <taxon>Neoptera</taxon>
        <taxon>Endopterygota</taxon>
        <taxon>Lepidoptera</taxon>
        <taxon>Glossata</taxon>
        <taxon>Ditrysia</taxon>
        <taxon>Noctuoidea</taxon>
        <taxon>Noctuidae</taxon>
        <taxon>Plusiinae</taxon>
        <taxon>Chrysodeixis</taxon>
    </lineage>
</organism>
<dbReference type="Proteomes" id="UP001154114">
    <property type="component" value="Chromosome 3"/>
</dbReference>
<accession>A0A9N8KRY1</accession>
<keyword evidence="2" id="KW-1185">Reference proteome</keyword>